<accession>A0A915IFP3</accession>
<reference evidence="2" key="1">
    <citation type="submission" date="2022-11" db="UniProtKB">
        <authorList>
            <consortium name="WormBaseParasite"/>
        </authorList>
    </citation>
    <scope>IDENTIFICATION</scope>
</reference>
<evidence type="ECO:0000313" key="2">
    <source>
        <dbReference type="WBParaSite" id="nRc.2.0.1.t12051-RA"/>
    </source>
</evidence>
<dbReference type="AlphaFoldDB" id="A0A915IFP3"/>
<organism evidence="1 2">
    <name type="scientific">Romanomermis culicivorax</name>
    <name type="common">Nematode worm</name>
    <dbReference type="NCBI Taxonomy" id="13658"/>
    <lineage>
        <taxon>Eukaryota</taxon>
        <taxon>Metazoa</taxon>
        <taxon>Ecdysozoa</taxon>
        <taxon>Nematoda</taxon>
        <taxon>Enoplea</taxon>
        <taxon>Dorylaimia</taxon>
        <taxon>Mermithida</taxon>
        <taxon>Mermithoidea</taxon>
        <taxon>Mermithidae</taxon>
        <taxon>Romanomermis</taxon>
    </lineage>
</organism>
<keyword evidence="1" id="KW-1185">Reference proteome</keyword>
<name>A0A915IFP3_ROMCU</name>
<sequence>MGELGRGPIERPIQGQMFGRRNEPFVATHHVTNLHKMIIDHVSQGPKSPAFSADAADPGPSPSSGCKFNHFKIDTKFSKASGTKRFLHLSVSSTRKIKRPLLALANRKL</sequence>
<protein>
    <submittedName>
        <fullName evidence="2">Uncharacterized protein</fullName>
    </submittedName>
</protein>
<proteinExistence type="predicted"/>
<dbReference type="WBParaSite" id="nRc.2.0.1.t12051-RA">
    <property type="protein sequence ID" value="nRc.2.0.1.t12051-RA"/>
    <property type="gene ID" value="nRc.2.0.1.g12051"/>
</dbReference>
<dbReference type="Proteomes" id="UP000887565">
    <property type="component" value="Unplaced"/>
</dbReference>
<evidence type="ECO:0000313" key="1">
    <source>
        <dbReference type="Proteomes" id="UP000887565"/>
    </source>
</evidence>